<organism evidence="3 4">
    <name type="scientific">Trifolium subterraneum</name>
    <name type="common">Subterranean clover</name>
    <dbReference type="NCBI Taxonomy" id="3900"/>
    <lineage>
        <taxon>Eukaryota</taxon>
        <taxon>Viridiplantae</taxon>
        <taxon>Streptophyta</taxon>
        <taxon>Embryophyta</taxon>
        <taxon>Tracheophyta</taxon>
        <taxon>Spermatophyta</taxon>
        <taxon>Magnoliopsida</taxon>
        <taxon>eudicotyledons</taxon>
        <taxon>Gunneridae</taxon>
        <taxon>Pentapetalae</taxon>
        <taxon>rosids</taxon>
        <taxon>fabids</taxon>
        <taxon>Fabales</taxon>
        <taxon>Fabaceae</taxon>
        <taxon>Papilionoideae</taxon>
        <taxon>50 kb inversion clade</taxon>
        <taxon>NPAAA clade</taxon>
        <taxon>Hologalegina</taxon>
        <taxon>IRL clade</taxon>
        <taxon>Trifolieae</taxon>
        <taxon>Trifolium</taxon>
    </lineage>
</organism>
<dbReference type="PANTHER" id="PTHR31286">
    <property type="entry name" value="GLYCINE-RICH CELL WALL STRUCTURAL PROTEIN 1.8-LIKE"/>
    <property type="match status" value="1"/>
</dbReference>
<feature type="region of interest" description="Disordered" evidence="1">
    <location>
        <begin position="173"/>
        <end position="194"/>
    </location>
</feature>
<gene>
    <name evidence="3" type="ORF">TSUD_404950</name>
</gene>
<accession>A0A2Z6PPS8</accession>
<reference evidence="4" key="1">
    <citation type="journal article" date="2017" name="Front. Plant Sci.">
        <title>Climate Clever Clovers: New Paradigm to Reduce the Environmental Footprint of Ruminants by Breeding Low Methanogenic Forages Utilizing Haplotype Variation.</title>
        <authorList>
            <person name="Kaur P."/>
            <person name="Appels R."/>
            <person name="Bayer P.E."/>
            <person name="Keeble-Gagnere G."/>
            <person name="Wang J."/>
            <person name="Hirakawa H."/>
            <person name="Shirasawa K."/>
            <person name="Vercoe P."/>
            <person name="Stefanova K."/>
            <person name="Durmic Z."/>
            <person name="Nichols P."/>
            <person name="Revell C."/>
            <person name="Isobe S.N."/>
            <person name="Edwards D."/>
            <person name="Erskine W."/>
        </authorList>
    </citation>
    <scope>NUCLEOTIDE SEQUENCE [LARGE SCALE GENOMIC DNA]</scope>
    <source>
        <strain evidence="4">cv. Daliak</strain>
    </source>
</reference>
<sequence length="265" mass="29724">MMDFDHVPVWIHIWGLPPHCKTKAMGNHLGSLMGEVEASEVYEYPGKQVIIKFKVAISVHKPILSGIHVGNPTDGTCWIDYMYEKLPQTCFNCGLVGQEAKLCKNQALNAYTTAPLGPWIRSSQYGRRKMEEKDRKFYSNPSHSPNFGKYSPPVPASLLAQLAAMKLQTQTPINNNQNQQQGEQNRKETSHRDTIQNTNQQLEVGIRTQHIEGNNQRSENAGKTNIKVAHQVKRLKLAYEPQADSRMLMDTNTMAGLGAQAGQQP</sequence>
<protein>
    <recommendedName>
        <fullName evidence="2">Zinc knuckle CX2CX4HX4C domain-containing protein</fullName>
    </recommendedName>
</protein>
<feature type="region of interest" description="Disordered" evidence="1">
    <location>
        <begin position="131"/>
        <end position="150"/>
    </location>
</feature>
<dbReference type="InterPro" id="IPR040256">
    <property type="entry name" value="At4g02000-like"/>
</dbReference>
<evidence type="ECO:0000259" key="2">
    <source>
        <dbReference type="Pfam" id="PF14392"/>
    </source>
</evidence>
<dbReference type="Pfam" id="PF14392">
    <property type="entry name" value="zf-CCHC_4"/>
    <property type="match status" value="1"/>
</dbReference>
<evidence type="ECO:0000313" key="4">
    <source>
        <dbReference type="Proteomes" id="UP000242715"/>
    </source>
</evidence>
<evidence type="ECO:0000256" key="1">
    <source>
        <dbReference type="SAM" id="MobiDB-lite"/>
    </source>
</evidence>
<dbReference type="EMBL" id="DF974377">
    <property type="protein sequence ID" value="GAU48067.1"/>
    <property type="molecule type" value="Genomic_DNA"/>
</dbReference>
<feature type="domain" description="Zinc knuckle CX2CX4HX4C" evidence="2">
    <location>
        <begin position="59"/>
        <end position="104"/>
    </location>
</feature>
<keyword evidence="4" id="KW-1185">Reference proteome</keyword>
<dbReference type="AlphaFoldDB" id="A0A2Z6PPS8"/>
<dbReference type="PANTHER" id="PTHR31286:SF167">
    <property type="entry name" value="OS09G0268800 PROTEIN"/>
    <property type="match status" value="1"/>
</dbReference>
<feature type="compositionally biased region" description="Low complexity" evidence="1">
    <location>
        <begin position="174"/>
        <end position="183"/>
    </location>
</feature>
<name>A0A2Z6PPS8_TRISU</name>
<evidence type="ECO:0000313" key="3">
    <source>
        <dbReference type="EMBL" id="GAU48067.1"/>
    </source>
</evidence>
<dbReference type="Proteomes" id="UP000242715">
    <property type="component" value="Unassembled WGS sequence"/>
</dbReference>
<proteinExistence type="predicted"/>
<dbReference type="OrthoDB" id="978193at2759"/>
<dbReference type="InterPro" id="IPR025836">
    <property type="entry name" value="Zn_knuckle_CX2CX4HX4C"/>
</dbReference>
<feature type="compositionally biased region" description="Basic and acidic residues" evidence="1">
    <location>
        <begin position="184"/>
        <end position="194"/>
    </location>
</feature>